<dbReference type="Pfam" id="PF25594">
    <property type="entry name" value="GldB_lipo"/>
    <property type="match status" value="1"/>
</dbReference>
<dbReference type="AlphaFoldDB" id="A0A4R4KL59"/>
<comment type="caution">
    <text evidence="1">The sequence shown here is derived from an EMBL/GenBank/DDBJ whole genome shotgun (WGS) entry which is preliminary data.</text>
</comment>
<dbReference type="RefSeq" id="WP_132113800.1">
    <property type="nucleotide sequence ID" value="NZ_SMJU01000001.1"/>
</dbReference>
<accession>A0A4R4KL59</accession>
<proteinExistence type="predicted"/>
<reference evidence="1 2" key="1">
    <citation type="submission" date="2019-02" db="EMBL/GenBank/DDBJ databases">
        <title>Arundinibacter roseus gen. nov., sp. nov., a new member of the family Cytophagaceae.</title>
        <authorList>
            <person name="Szuroczki S."/>
            <person name="Khayer B."/>
            <person name="Sproer C."/>
            <person name="Toumi M."/>
            <person name="Szabo A."/>
            <person name="Felfoldi T."/>
            <person name="Schumann P."/>
            <person name="Toth E."/>
        </authorList>
    </citation>
    <scope>NUCLEOTIDE SEQUENCE [LARGE SCALE GENOMIC DNA]</scope>
    <source>
        <strain evidence="1 2">DMA-k-7a</strain>
    </source>
</reference>
<evidence type="ECO:0000313" key="2">
    <source>
        <dbReference type="Proteomes" id="UP000295706"/>
    </source>
</evidence>
<keyword evidence="2" id="KW-1185">Reference proteome</keyword>
<gene>
    <name evidence="1" type="ORF">EZE20_01675</name>
</gene>
<evidence type="ECO:0000313" key="1">
    <source>
        <dbReference type="EMBL" id="TDB69070.1"/>
    </source>
</evidence>
<protein>
    <submittedName>
        <fullName evidence="1">Gliding motility protein</fullName>
    </submittedName>
</protein>
<dbReference type="Proteomes" id="UP000295706">
    <property type="component" value="Unassembled WGS sequence"/>
</dbReference>
<organism evidence="1 2">
    <name type="scientific">Arundinibacter roseus</name>
    <dbReference type="NCBI Taxonomy" id="2070510"/>
    <lineage>
        <taxon>Bacteria</taxon>
        <taxon>Pseudomonadati</taxon>
        <taxon>Bacteroidota</taxon>
        <taxon>Cytophagia</taxon>
        <taxon>Cytophagales</taxon>
        <taxon>Spirosomataceae</taxon>
        <taxon>Arundinibacter</taxon>
    </lineage>
</organism>
<sequence>MKTRFCNFLPIFACFVNVSPDFERMYVKPLSFFFVLLVLISLNGCSFSSEKTPDISDIALEVKVESLEDSLFGCTSEAEVRAFLNKHPFLGQVFFSNIPKNDSLLANLLYEHIRNNALQGFKKEIDSLYKNRDELIKKPLEEAFRYVTYYYPDFTPPRVATIVTGFMGNDLYISDSLIIIGLDYFGGPQATYRPDVYDYQLRRYQKEYLIPSILFFISDQFTGKDPQDATLLAQMVDYGKAFEFVKHTLPNTPDSLILGFSQRDLDKADVSQTQLWAYLIENRLLYEKAPLLKDKYIGERPFTPEIGPDVPGGIGRWIGWRIVNLYLNEQPEVTLPELMKNPNARQILEQSGYKGQLDDE</sequence>
<dbReference type="OrthoDB" id="976022at2"/>
<name>A0A4R4KL59_9BACT</name>
<dbReference type="InterPro" id="IPR019853">
    <property type="entry name" value="GldB-like"/>
</dbReference>
<dbReference type="EMBL" id="SMJU01000001">
    <property type="protein sequence ID" value="TDB69070.1"/>
    <property type="molecule type" value="Genomic_DNA"/>
</dbReference>